<evidence type="ECO:0000256" key="5">
    <source>
        <dbReference type="ARBA" id="ARBA00022840"/>
    </source>
</evidence>
<evidence type="ECO:0000256" key="8">
    <source>
        <dbReference type="ARBA" id="ARBA00051542"/>
    </source>
</evidence>
<evidence type="ECO:0000313" key="11">
    <source>
        <dbReference type="EMBL" id="WBL34889.1"/>
    </source>
</evidence>
<feature type="region of interest" description="Interaction with tRNA" evidence="9">
    <location>
        <begin position="308"/>
        <end position="309"/>
    </location>
</feature>
<feature type="binding site" evidence="9">
    <location>
        <position position="130"/>
    </location>
    <ligand>
        <name>ATP</name>
        <dbReference type="ChEBI" id="CHEBI:30616"/>
    </ligand>
</feature>
<keyword evidence="3 9" id="KW-0819">tRNA processing</keyword>
<accession>A0ABY7M2J4</accession>
<dbReference type="SUPFAM" id="SSF52402">
    <property type="entry name" value="Adenine nucleotide alpha hydrolases-like"/>
    <property type="match status" value="1"/>
</dbReference>
<dbReference type="Pfam" id="PF03054">
    <property type="entry name" value="tRNA_Me_trans"/>
    <property type="match status" value="1"/>
</dbReference>
<evidence type="ECO:0000256" key="3">
    <source>
        <dbReference type="ARBA" id="ARBA00022694"/>
    </source>
</evidence>
<feature type="region of interest" description="Interaction with tRNA" evidence="9">
    <location>
        <begin position="154"/>
        <end position="156"/>
    </location>
</feature>
<evidence type="ECO:0000256" key="7">
    <source>
        <dbReference type="ARBA" id="ARBA00023157"/>
    </source>
</evidence>
<dbReference type="PROSITE" id="PS50206">
    <property type="entry name" value="RHODANESE_3"/>
    <property type="match status" value="1"/>
</dbReference>
<dbReference type="Gene3D" id="2.30.30.280">
    <property type="entry name" value="Adenine nucleotide alpha hydrolases-like domains"/>
    <property type="match status" value="1"/>
</dbReference>
<dbReference type="PANTHER" id="PTHR11933">
    <property type="entry name" value="TRNA 5-METHYLAMINOMETHYL-2-THIOURIDYLATE -METHYLTRANSFERASE"/>
    <property type="match status" value="1"/>
</dbReference>
<dbReference type="Gene3D" id="2.40.30.10">
    <property type="entry name" value="Translation factors"/>
    <property type="match status" value="1"/>
</dbReference>
<keyword evidence="2 9" id="KW-0808">Transferase</keyword>
<dbReference type="NCBIfam" id="NF001138">
    <property type="entry name" value="PRK00143.1"/>
    <property type="match status" value="1"/>
</dbReference>
<dbReference type="InterPro" id="IPR014729">
    <property type="entry name" value="Rossmann-like_a/b/a_fold"/>
</dbReference>
<keyword evidence="4 9" id="KW-0547">Nucleotide-binding</keyword>
<evidence type="ECO:0000256" key="2">
    <source>
        <dbReference type="ARBA" id="ARBA00022679"/>
    </source>
</evidence>
<reference evidence="11 12" key="1">
    <citation type="journal article" date="2023" name="ISME J.">
        <title>Thermophilic Dehalococcoidia with unusual traits shed light on an unexpected past.</title>
        <authorList>
            <person name="Palmer M."/>
            <person name="Covington J.K."/>
            <person name="Zhou E.M."/>
            <person name="Thomas S.C."/>
            <person name="Habib N."/>
            <person name="Seymour C.O."/>
            <person name="Lai D."/>
            <person name="Johnston J."/>
            <person name="Hashimi A."/>
            <person name="Jiao J.Y."/>
            <person name="Muok A.R."/>
            <person name="Liu L."/>
            <person name="Xian W.D."/>
            <person name="Zhi X.Y."/>
            <person name="Li M.M."/>
            <person name="Silva L.P."/>
            <person name="Bowen B.P."/>
            <person name="Louie K."/>
            <person name="Briegel A."/>
            <person name="Pett-Ridge J."/>
            <person name="Weber P.K."/>
            <person name="Tocheva E.I."/>
            <person name="Woyke T."/>
            <person name="Northen T.R."/>
            <person name="Mayali X."/>
            <person name="Li W.J."/>
            <person name="Hedlund B.P."/>
        </authorList>
    </citation>
    <scope>NUCLEOTIDE SEQUENCE [LARGE SCALE GENOMIC DNA]</scope>
    <source>
        <strain evidence="11 12">YIM 72310</strain>
    </source>
</reference>
<evidence type="ECO:0000256" key="4">
    <source>
        <dbReference type="ARBA" id="ARBA00022741"/>
    </source>
</evidence>
<comment type="function">
    <text evidence="9">Catalyzes the 2-thiolation of uridine at the wobble position (U34) of tRNA, leading to the formation of s(2)U34.</text>
</comment>
<feature type="binding site" evidence="9">
    <location>
        <begin position="10"/>
        <end position="17"/>
    </location>
    <ligand>
        <name>ATP</name>
        <dbReference type="ChEBI" id="CHEBI:30616"/>
    </ligand>
</feature>
<dbReference type="InterPro" id="IPR001763">
    <property type="entry name" value="Rhodanese-like_dom"/>
</dbReference>
<dbReference type="PANTHER" id="PTHR11933:SF5">
    <property type="entry name" value="MITOCHONDRIAL TRNA-SPECIFIC 2-THIOURIDYLASE 1"/>
    <property type="match status" value="1"/>
</dbReference>
<evidence type="ECO:0000313" key="12">
    <source>
        <dbReference type="Proteomes" id="UP001212803"/>
    </source>
</evidence>
<keyword evidence="5 9" id="KW-0067">ATP-binding</keyword>
<comment type="caution">
    <text evidence="9">Lacks conserved residue(s) required for the propagation of feature annotation.</text>
</comment>
<dbReference type="Gene3D" id="3.40.50.620">
    <property type="entry name" value="HUPs"/>
    <property type="match status" value="1"/>
</dbReference>
<feature type="site" description="Interaction with tRNA" evidence="9">
    <location>
        <position position="341"/>
    </location>
</feature>
<keyword evidence="9" id="KW-0963">Cytoplasm</keyword>
<dbReference type="InterPro" id="IPR046884">
    <property type="entry name" value="MnmA-like_central"/>
</dbReference>
<feature type="site" description="Interaction with tRNA" evidence="9">
    <location>
        <position position="131"/>
    </location>
</feature>
<feature type="active site" description="Nucleophile" evidence="9">
    <location>
        <position position="106"/>
    </location>
</feature>
<dbReference type="GO" id="GO:0103016">
    <property type="term" value="F:tRNA-uridine 2-sulfurtransferase activity"/>
    <property type="evidence" value="ECO:0007669"/>
    <property type="project" value="UniProtKB-EC"/>
</dbReference>
<dbReference type="Pfam" id="PF20259">
    <property type="entry name" value="tRNA_Me_trans_M"/>
    <property type="match status" value="1"/>
</dbReference>
<evidence type="ECO:0000259" key="10">
    <source>
        <dbReference type="PROSITE" id="PS50206"/>
    </source>
</evidence>
<dbReference type="NCBIfam" id="TIGR00420">
    <property type="entry name" value="trmU"/>
    <property type="match status" value="1"/>
</dbReference>
<name>A0ABY7M2J4_9CHLR</name>
<feature type="domain" description="Rhodanese" evidence="10">
    <location>
        <begin position="7"/>
        <end position="48"/>
    </location>
</feature>
<dbReference type="EMBL" id="CP115149">
    <property type="protein sequence ID" value="WBL34889.1"/>
    <property type="molecule type" value="Genomic_DNA"/>
</dbReference>
<sequence>MTRRPRVVVGMSGGVDSSVAAALLLEQGYEVVGVTMRLWTEERPEEYRGHQQCCSIEDIDDARRVAGQLGIRHYVMNFEREFREHVVERFVAEYAAGRTPNPCVRCNEHIKYRALLERLPALEAEYIATGHYARVVFDDAAGQYRLLRGIDPAKDQSYVLYMLGQEQLRRLLLPVGGLTKEEVRAHAARLGLDVAAKPDSVEICFVPGNDYRAFVEARVPQAPGELRDETGRVIGEHRGIAAYTIGQRRGLGVAAGEPRYVTGIDAARNIVTIGPEEALFADTVEAGEVTWVAGEAPPPGTRLEAKARYRAEPAAAVLAEAGPGRAVVRFEKRQRALTPGQAIAFYRGEEVLGGGTIEGAGSRD</sequence>
<evidence type="ECO:0000256" key="1">
    <source>
        <dbReference type="ARBA" id="ARBA00022555"/>
    </source>
</evidence>
<dbReference type="EC" id="2.8.1.13" evidence="9"/>
<gene>
    <name evidence="9 11" type="primary">mnmA</name>
    <name evidence="11" type="ORF">O0235_08785</name>
</gene>
<keyword evidence="7" id="KW-1015">Disulfide bond</keyword>
<dbReference type="InterPro" id="IPR004506">
    <property type="entry name" value="MnmA-like"/>
</dbReference>
<proteinExistence type="inferred from homology"/>
<evidence type="ECO:0000256" key="6">
    <source>
        <dbReference type="ARBA" id="ARBA00022884"/>
    </source>
</evidence>
<evidence type="ECO:0000256" key="9">
    <source>
        <dbReference type="HAMAP-Rule" id="MF_00144"/>
    </source>
</evidence>
<dbReference type="Pfam" id="PF20258">
    <property type="entry name" value="tRNA_Me_trans_C"/>
    <property type="match status" value="1"/>
</dbReference>
<feature type="active site" description="Cysteine persulfide intermediate" evidence="9">
    <location>
        <position position="204"/>
    </location>
</feature>
<keyword evidence="1 9" id="KW-0820">tRNA-binding</keyword>
<dbReference type="HAMAP" id="MF_00144">
    <property type="entry name" value="tRNA_thiouridyl_MnmA"/>
    <property type="match status" value="1"/>
</dbReference>
<dbReference type="InterPro" id="IPR023382">
    <property type="entry name" value="MnmA-like_central_sf"/>
</dbReference>
<keyword evidence="6 9" id="KW-0694">RNA-binding</keyword>
<organism evidence="11 12">
    <name type="scientific">Tepidiforma flava</name>
    <dbReference type="NCBI Taxonomy" id="3004094"/>
    <lineage>
        <taxon>Bacteria</taxon>
        <taxon>Bacillati</taxon>
        <taxon>Chloroflexota</taxon>
        <taxon>Tepidiformia</taxon>
        <taxon>Tepidiformales</taxon>
        <taxon>Tepidiformaceae</taxon>
        <taxon>Tepidiforma</taxon>
    </lineage>
</organism>
<dbReference type="CDD" id="cd01998">
    <property type="entry name" value="MnmA_TRMU-like"/>
    <property type="match status" value="1"/>
</dbReference>
<keyword evidence="12" id="KW-1185">Reference proteome</keyword>
<feature type="binding site" evidence="9">
    <location>
        <position position="36"/>
    </location>
    <ligand>
        <name>ATP</name>
        <dbReference type="ChEBI" id="CHEBI:30616"/>
    </ligand>
</feature>
<dbReference type="Proteomes" id="UP001212803">
    <property type="component" value="Chromosome"/>
</dbReference>
<dbReference type="InterPro" id="IPR046885">
    <property type="entry name" value="MnmA-like_C"/>
</dbReference>
<comment type="similarity">
    <text evidence="9">Belongs to the MnmA/TRMU family.</text>
</comment>
<comment type="subcellular location">
    <subcellularLocation>
        <location evidence="9">Cytoplasm</location>
    </subcellularLocation>
</comment>
<protein>
    <recommendedName>
        <fullName evidence="9">tRNA-specific 2-thiouridylase MnmA</fullName>
        <ecNumber evidence="9">2.8.1.13</ecNumber>
    </recommendedName>
</protein>
<comment type="catalytic activity">
    <reaction evidence="8 9">
        <text>S-sulfanyl-L-cysteinyl-[protein] + uridine(34) in tRNA + AH2 + ATP = 2-thiouridine(34) in tRNA + L-cysteinyl-[protein] + A + AMP + diphosphate + H(+)</text>
        <dbReference type="Rhea" id="RHEA:47032"/>
        <dbReference type="Rhea" id="RHEA-COMP:10131"/>
        <dbReference type="Rhea" id="RHEA-COMP:11726"/>
        <dbReference type="Rhea" id="RHEA-COMP:11727"/>
        <dbReference type="Rhea" id="RHEA-COMP:11728"/>
        <dbReference type="ChEBI" id="CHEBI:13193"/>
        <dbReference type="ChEBI" id="CHEBI:15378"/>
        <dbReference type="ChEBI" id="CHEBI:17499"/>
        <dbReference type="ChEBI" id="CHEBI:29950"/>
        <dbReference type="ChEBI" id="CHEBI:30616"/>
        <dbReference type="ChEBI" id="CHEBI:33019"/>
        <dbReference type="ChEBI" id="CHEBI:61963"/>
        <dbReference type="ChEBI" id="CHEBI:65315"/>
        <dbReference type="ChEBI" id="CHEBI:87170"/>
        <dbReference type="ChEBI" id="CHEBI:456215"/>
        <dbReference type="EC" id="2.8.1.13"/>
    </reaction>
</comment>